<dbReference type="SMART" id="SM00325">
    <property type="entry name" value="RhoGEF"/>
    <property type="match status" value="1"/>
</dbReference>
<evidence type="ECO:0008006" key="15">
    <source>
        <dbReference type="Google" id="ProtNLM"/>
    </source>
</evidence>
<feature type="domain" description="PH" evidence="10">
    <location>
        <begin position="1939"/>
        <end position="2032"/>
    </location>
</feature>
<dbReference type="SUPFAM" id="SSF50729">
    <property type="entry name" value="PH domain-like"/>
    <property type="match status" value="2"/>
</dbReference>
<dbReference type="Pfam" id="PF14977">
    <property type="entry name" value="FAM194"/>
    <property type="match status" value="1"/>
</dbReference>
<dbReference type="InterPro" id="IPR000219">
    <property type="entry name" value="DH_dom"/>
</dbReference>
<feature type="region of interest" description="Disordered" evidence="9">
    <location>
        <begin position="55"/>
        <end position="109"/>
    </location>
</feature>
<feature type="region of interest" description="Disordered" evidence="9">
    <location>
        <begin position="1240"/>
        <end position="1269"/>
    </location>
</feature>
<sequence length="2033" mass="228761">MRRKRGDVCRGAYPSNNNNKAMKDSAAVQTDRGGPVFFFDQPTRQNRIKGSILRFSMTGGGPQLEGTPLSQQEEDQKGESNDINIQKPSGEACQDEEADPSTSSVSAAPKDQVDAYRRAAPHLLNELAHLLSQHKWSEKDCIPRGIVNILNYSWHDLTAGASLRLRSAAAMAERQRKSKVSLKMEKTPRQLSDDAKEERKAGSFLRKVKANRCEKNKKQSYNGGPNSTGVRISISACSCKVPGGIAQPKQRPCDEPESIRVCQWVVERLRAARNSDYPSGCVAVCQSRSGLPCGGFYTNVFSDGQRPVTLVTITPFGYGAVTQLLSSTITAVWDHDGGFMLDNYGNTTKEWSWQTYHRPRSNVIIQVSEEISVKLFSGMSGVLSFRCQNESVHLTLCFVTNKSQLKKMPSFQKENKFTLGAAQELHLLKKPKCPARVPKSTWNPRKTLMVKEEEQQVEPSALWRRQQNAVRDLQKLQQRVRNAVEAWLDFYRVAIGIKCPDAERLLGTQLGTQPRRAVQSATLPSLNSPERKEAALLHAGRSRKDKLRESHRCLSASPEKPQDRLVQIQRSVILSHGPESETPSTSYGPGDMVPLLPSIPLTTCPVLLRAALEGGEEQRRRCCCSATLMPVVTDLEYDAFIMGQPLDSKQILVVCVTPPQPSVNTHTATRWDGLEDLYRTRNKSRAMPCTQCQMDSFRLVRYEMSAGMAGFGPENVLLQQRHGAAPGMFLMYLKGKLLFVGYIFTSDSCLVEDLQRQICRTRRDHRLGMEKPTVAPKPKFIPNQGPALSSLVPRRDGLSPLSTGTPREVKPVLSTKPCLSKLPTDLEFKPPILKSTQQKSALETHQTVVNPNSHKGIPHSKKPDWDYIIPICLCSQENCTCFNHMKLELRKNDFQASHSDKTEENKKTAPKPRVSQENNQEKTRNAKYQVMNNSLNNGHIVNHDKDNKTQNQNTDSNTFGPEQAVGPSLRTWSGSVDFHAIHQDVPGTGQQGGSHGSERTIMPQPRCPPPVLRKPHPVPVPRKPRRYVPAHQEKVEKDMDENSIQERREVSVKEVEVSSDEKGCSSLSASLPSNENSPPVFLSSRQACPPPVPPSRKKPLLSNPLKAPFSATHTPSEDMHVEESSRGSSIHEMELCVDSEADELQKKVMDDQVERYPLPLKTLLGPPELKDLPTIILPAKDKSIEDKMPRKHRRNNSTLGLIEKKKSIEDKGINKLEDFEARQANTLPDEVSKELMRRELPLPPHEKSDSKPVTSGNIKPSRTSLTKTKAKSFSTADFMCSERQKRNSFRKILELKLGMKTLPKKMTISGQTPESTAKDSVPNPQGDQHERLPAFLASDSNFHYSQTGVEQSVDGEEINPELQQSPIYETISLYYDIPDYENVFVENVGSAPTAFHTEGRQSCLYDEEGIYEEQDPYFSLVQNSQQHQTPTEYDRNSADEVAFINDTFSDDDITVDTSDEEVEDDSSCNSSKDDPDHLEESMVQSRKKKSKIQHIATEIMTSESVFVDVLKLLHVDFREAVHKASRQYGKPVIEERLLNQILYYLPQLYELNKDLLKELTQRVAKWNESSQVADIFLKKGPYLKMYSTYISEFDKNVALLEEQSKKNPAFSAVVKDFEASPRCANLAVKHYLLKPIQRIPQYQLLLTDYLKNLSEDADDHKDTEAALALVKEVANHANDIMKHGDNFQKLIQVQCRLNGNHEIVQPGRLFIKEGVLMKLSRKVMQPRMFFLLNDVLLYTTPVQSGQYKLKNMLSLAGMKVSKPSQEAYQNELNIESVERSFILSASSAAERDEWLKTISSTISEYTKKKVSFLSTDTPAKENLGDLSVDGAPLGSKAPIWIPDPRTTMCMICTCDFTLTWRRHHCRACGKVVCQSCSSNKHCLAYLKNQSARVCDQCFFILQQQKSKIVSAATLGSKTFTRKQKRIPAALKEVSANTDDSSMSGYLQRSTRNKKPGKRLWFVIKDKVLYTYAASEDVAALESQPLLGFVLKVDSSQKQQFKLYHKNTLYYIFRADDVQTAQRWINSFKEAVVL</sequence>
<dbReference type="SMART" id="SM00064">
    <property type="entry name" value="FYVE"/>
    <property type="match status" value="1"/>
</dbReference>
<dbReference type="GO" id="GO:0005737">
    <property type="term" value="C:cytoplasm"/>
    <property type="evidence" value="ECO:0007669"/>
    <property type="project" value="TreeGrafter"/>
</dbReference>
<dbReference type="Pfam" id="PF00621">
    <property type="entry name" value="RhoGEF"/>
    <property type="match status" value="1"/>
</dbReference>
<dbReference type="InterPro" id="IPR029281">
    <property type="entry name" value="FAM194_C"/>
</dbReference>
<dbReference type="Pfam" id="PF00169">
    <property type="entry name" value="PH"/>
    <property type="match status" value="2"/>
</dbReference>
<keyword evidence="2" id="KW-0963">Cytoplasm</keyword>
<dbReference type="GO" id="GO:0005085">
    <property type="term" value="F:guanyl-nucleotide exchange factor activity"/>
    <property type="evidence" value="ECO:0007669"/>
    <property type="project" value="UniProtKB-KW"/>
</dbReference>
<protein>
    <recommendedName>
        <fullName evidence="15">FYVE, RhoGEF and PH domain-containing protein 6</fullName>
    </recommendedName>
</protein>
<keyword evidence="5 8" id="KW-0863">Zinc-finger</keyword>
<dbReference type="Proteomes" id="UP001311232">
    <property type="component" value="Unassembled WGS sequence"/>
</dbReference>
<feature type="compositionally biased region" description="Basic and acidic residues" evidence="9">
    <location>
        <begin position="182"/>
        <end position="200"/>
    </location>
</feature>
<organism evidence="13 14">
    <name type="scientific">Crenichthys baileyi</name>
    <name type="common">White River springfish</name>
    <dbReference type="NCBI Taxonomy" id="28760"/>
    <lineage>
        <taxon>Eukaryota</taxon>
        <taxon>Metazoa</taxon>
        <taxon>Chordata</taxon>
        <taxon>Craniata</taxon>
        <taxon>Vertebrata</taxon>
        <taxon>Euteleostomi</taxon>
        <taxon>Actinopterygii</taxon>
        <taxon>Neopterygii</taxon>
        <taxon>Teleostei</taxon>
        <taxon>Neoteleostei</taxon>
        <taxon>Acanthomorphata</taxon>
        <taxon>Ovalentaria</taxon>
        <taxon>Atherinomorphae</taxon>
        <taxon>Cyprinodontiformes</taxon>
        <taxon>Goodeidae</taxon>
        <taxon>Crenichthys</taxon>
    </lineage>
</organism>
<keyword evidence="6" id="KW-0862">Zinc</keyword>
<evidence type="ECO:0000256" key="1">
    <source>
        <dbReference type="ARBA" id="ARBA00004245"/>
    </source>
</evidence>
<dbReference type="InterPro" id="IPR013083">
    <property type="entry name" value="Znf_RING/FYVE/PHD"/>
</dbReference>
<dbReference type="PROSITE" id="PS50003">
    <property type="entry name" value="PH_DOMAIN"/>
    <property type="match status" value="2"/>
</dbReference>
<evidence type="ECO:0000256" key="9">
    <source>
        <dbReference type="SAM" id="MobiDB-lite"/>
    </source>
</evidence>
<feature type="compositionally biased region" description="Basic and acidic residues" evidence="9">
    <location>
        <begin position="895"/>
        <end position="907"/>
    </location>
</feature>
<dbReference type="EMBL" id="JAHHUM010000587">
    <property type="protein sequence ID" value="KAK5619109.1"/>
    <property type="molecule type" value="Genomic_DNA"/>
</dbReference>
<keyword evidence="7" id="KW-0206">Cytoskeleton</keyword>
<dbReference type="CDD" id="cd00160">
    <property type="entry name" value="RhoGEF"/>
    <property type="match status" value="1"/>
</dbReference>
<reference evidence="13 14" key="1">
    <citation type="submission" date="2021-06" db="EMBL/GenBank/DDBJ databases">
        <authorList>
            <person name="Palmer J.M."/>
        </authorList>
    </citation>
    <scope>NUCLEOTIDE SEQUENCE [LARGE SCALE GENOMIC DNA]</scope>
    <source>
        <strain evidence="13 14">MEX-2019</strain>
        <tissue evidence="13">Muscle</tissue>
    </source>
</reference>
<dbReference type="GO" id="GO:0005856">
    <property type="term" value="C:cytoskeleton"/>
    <property type="evidence" value="ECO:0007669"/>
    <property type="project" value="UniProtKB-SubCell"/>
</dbReference>
<evidence type="ECO:0000256" key="3">
    <source>
        <dbReference type="ARBA" id="ARBA00022658"/>
    </source>
</evidence>
<dbReference type="PANTHER" id="PTHR12673:SF12">
    <property type="entry name" value="FYVE, RHOGEF AND PH DOMAIN-CONTAINING PROTEIN 6"/>
    <property type="match status" value="1"/>
</dbReference>
<evidence type="ECO:0000259" key="11">
    <source>
        <dbReference type="PROSITE" id="PS50010"/>
    </source>
</evidence>
<dbReference type="Gene3D" id="3.30.40.10">
    <property type="entry name" value="Zinc/RING finger domain, C3HC4 (zinc finger)"/>
    <property type="match status" value="1"/>
</dbReference>
<keyword evidence="4" id="KW-0479">Metal-binding</keyword>
<accession>A0AAV9SCP4</accession>
<feature type="compositionally biased region" description="Pro residues" evidence="9">
    <location>
        <begin position="1005"/>
        <end position="1021"/>
    </location>
</feature>
<dbReference type="Gene3D" id="2.30.29.30">
    <property type="entry name" value="Pleckstrin-homology domain (PH domain)/Phosphotyrosine-binding domain (PTB)"/>
    <property type="match status" value="2"/>
</dbReference>
<keyword evidence="3" id="KW-0344">Guanine-nucleotide releasing factor</keyword>
<evidence type="ECO:0000259" key="10">
    <source>
        <dbReference type="PROSITE" id="PS50003"/>
    </source>
</evidence>
<evidence type="ECO:0000256" key="7">
    <source>
        <dbReference type="ARBA" id="ARBA00023212"/>
    </source>
</evidence>
<feature type="domain" description="PH" evidence="10">
    <location>
        <begin position="1709"/>
        <end position="1803"/>
    </location>
</feature>
<dbReference type="InterPro" id="IPR017455">
    <property type="entry name" value="Znf_FYVE-rel"/>
</dbReference>
<dbReference type="InterPro" id="IPR001849">
    <property type="entry name" value="PH_domain"/>
</dbReference>
<feature type="compositionally biased region" description="Basic and acidic residues" evidence="9">
    <location>
        <begin position="1044"/>
        <end position="1063"/>
    </location>
</feature>
<dbReference type="InterPro" id="IPR051092">
    <property type="entry name" value="FYVE_RhoGEF_PH"/>
</dbReference>
<dbReference type="SMART" id="SM00233">
    <property type="entry name" value="PH"/>
    <property type="match status" value="2"/>
</dbReference>
<dbReference type="InterPro" id="IPR035899">
    <property type="entry name" value="DBL_dom_sf"/>
</dbReference>
<dbReference type="Gene3D" id="1.20.900.10">
    <property type="entry name" value="Dbl homology (DH) domain"/>
    <property type="match status" value="1"/>
</dbReference>
<evidence type="ECO:0000313" key="13">
    <source>
        <dbReference type="EMBL" id="KAK5619109.1"/>
    </source>
</evidence>
<evidence type="ECO:0000256" key="8">
    <source>
        <dbReference type="PROSITE-ProRule" id="PRU00091"/>
    </source>
</evidence>
<feature type="domain" description="DH" evidence="11">
    <location>
        <begin position="1491"/>
        <end position="1680"/>
    </location>
</feature>
<evidence type="ECO:0000256" key="5">
    <source>
        <dbReference type="ARBA" id="ARBA00022771"/>
    </source>
</evidence>
<dbReference type="InterPro" id="IPR011993">
    <property type="entry name" value="PH-like_dom_sf"/>
</dbReference>
<keyword evidence="14" id="KW-1185">Reference proteome</keyword>
<name>A0AAV9SCP4_9TELE</name>
<feature type="region of interest" description="Disordered" evidence="9">
    <location>
        <begin position="1306"/>
        <end position="1328"/>
    </location>
</feature>
<dbReference type="CDD" id="cd13237">
    <property type="entry name" value="PH2_FGD5_FGD6"/>
    <property type="match status" value="1"/>
</dbReference>
<feature type="compositionally biased region" description="Polar residues" evidence="9">
    <location>
        <begin position="1251"/>
        <end position="1269"/>
    </location>
</feature>
<evidence type="ECO:0000256" key="2">
    <source>
        <dbReference type="ARBA" id="ARBA00022490"/>
    </source>
</evidence>
<feature type="region of interest" description="Disordered" evidence="9">
    <location>
        <begin position="1"/>
        <end position="43"/>
    </location>
</feature>
<evidence type="ECO:0000259" key="12">
    <source>
        <dbReference type="PROSITE" id="PS50178"/>
    </source>
</evidence>
<dbReference type="PROSITE" id="PS50178">
    <property type="entry name" value="ZF_FYVE"/>
    <property type="match status" value="1"/>
</dbReference>
<evidence type="ECO:0000256" key="4">
    <source>
        <dbReference type="ARBA" id="ARBA00022723"/>
    </source>
</evidence>
<proteinExistence type="predicted"/>
<feature type="region of interest" description="Disordered" evidence="9">
    <location>
        <begin position="986"/>
        <end position="1120"/>
    </location>
</feature>
<feature type="compositionally biased region" description="Polar residues" evidence="9">
    <location>
        <begin position="949"/>
        <end position="960"/>
    </location>
</feature>
<feature type="compositionally biased region" description="Acidic residues" evidence="9">
    <location>
        <begin position="1449"/>
        <end position="1466"/>
    </location>
</feature>
<dbReference type="CDD" id="cd15743">
    <property type="entry name" value="FYVE_FGD6"/>
    <property type="match status" value="1"/>
</dbReference>
<dbReference type="InterPro" id="IPR000306">
    <property type="entry name" value="Znf_FYVE"/>
</dbReference>
<feature type="region of interest" description="Disordered" evidence="9">
    <location>
        <begin position="539"/>
        <end position="560"/>
    </location>
</feature>
<dbReference type="Pfam" id="PF01363">
    <property type="entry name" value="FYVE"/>
    <property type="match status" value="1"/>
</dbReference>
<comment type="subcellular location">
    <subcellularLocation>
        <location evidence="1">Cytoplasm</location>
        <location evidence="1">Cytoskeleton</location>
    </subcellularLocation>
</comment>
<feature type="compositionally biased region" description="Basic and acidic residues" evidence="9">
    <location>
        <begin position="1471"/>
        <end position="1480"/>
    </location>
</feature>
<feature type="region of interest" description="Disordered" evidence="9">
    <location>
        <begin position="895"/>
        <end position="923"/>
    </location>
</feature>
<feature type="region of interest" description="Disordered" evidence="9">
    <location>
        <begin position="176"/>
        <end position="200"/>
    </location>
</feature>
<feature type="compositionally biased region" description="Basic and acidic residues" evidence="9">
    <location>
        <begin position="1240"/>
        <end position="1250"/>
    </location>
</feature>
<gene>
    <name evidence="13" type="ORF">CRENBAI_000428</name>
</gene>
<comment type="caution">
    <text evidence="13">The sequence shown here is derived from an EMBL/GenBank/DDBJ whole genome shotgun (WGS) entry which is preliminary data.</text>
</comment>
<feature type="compositionally biased region" description="Polar residues" evidence="9">
    <location>
        <begin position="1065"/>
        <end position="1077"/>
    </location>
</feature>
<evidence type="ECO:0000313" key="14">
    <source>
        <dbReference type="Proteomes" id="UP001311232"/>
    </source>
</evidence>
<feature type="region of interest" description="Disordered" evidence="9">
    <location>
        <begin position="936"/>
        <end position="967"/>
    </location>
</feature>
<dbReference type="GO" id="GO:0008270">
    <property type="term" value="F:zinc ion binding"/>
    <property type="evidence" value="ECO:0007669"/>
    <property type="project" value="UniProtKB-KW"/>
</dbReference>
<feature type="domain" description="FYVE-type" evidence="12">
    <location>
        <begin position="1843"/>
        <end position="1902"/>
    </location>
</feature>
<dbReference type="SUPFAM" id="SSF48065">
    <property type="entry name" value="DBL homology domain (DH-domain)"/>
    <property type="match status" value="1"/>
</dbReference>
<dbReference type="PANTHER" id="PTHR12673">
    <property type="entry name" value="FACIOGENITAL DYSPLASIA PROTEIN"/>
    <property type="match status" value="1"/>
</dbReference>
<evidence type="ECO:0000256" key="6">
    <source>
        <dbReference type="ARBA" id="ARBA00022833"/>
    </source>
</evidence>
<dbReference type="PROSITE" id="PS50010">
    <property type="entry name" value="DH_2"/>
    <property type="match status" value="1"/>
</dbReference>
<feature type="region of interest" description="Disordered" evidence="9">
    <location>
        <begin position="1449"/>
        <end position="1486"/>
    </location>
</feature>